<evidence type="ECO:0000313" key="9">
    <source>
        <dbReference type="EMBL" id="MBB3676543.1"/>
    </source>
</evidence>
<evidence type="ECO:0000256" key="7">
    <source>
        <dbReference type="PIRSR" id="PIRSR604254-1"/>
    </source>
</evidence>
<evidence type="ECO:0000313" key="10">
    <source>
        <dbReference type="EMBL" id="PZA21366.1"/>
    </source>
</evidence>
<feature type="transmembrane region" description="Helical" evidence="8">
    <location>
        <begin position="137"/>
        <end position="154"/>
    </location>
</feature>
<keyword evidence="4 8" id="KW-0812">Transmembrane</keyword>
<organism evidence="10 11">
    <name type="scientific">Modestobacter versicolor</name>
    <dbReference type="NCBI Taxonomy" id="429133"/>
    <lineage>
        <taxon>Bacteria</taxon>
        <taxon>Bacillati</taxon>
        <taxon>Actinomycetota</taxon>
        <taxon>Actinomycetes</taxon>
        <taxon>Geodermatophilales</taxon>
        <taxon>Geodermatophilaceae</taxon>
        <taxon>Modestobacter</taxon>
    </lineage>
</organism>
<feature type="transmembrane region" description="Helical" evidence="8">
    <location>
        <begin position="186"/>
        <end position="204"/>
    </location>
</feature>
<sequence length="275" mass="30317">MTVSSDREDHVRVSADGAELEAPLAEALRTVHDEGEHVDGIARQGEWALSDYGDRDYDHPDSRPRMRGWLHLFAFFGSIVAAAVLIPLAFVEGPRAGFPVSVYCLTILGLFGVSALYHRRRWSPRGWALMKRADHSMIFLFIAGTYTPFSFLAVPEPTGWWLLGGVWTGAVLGIALKMVWPHAPRWLGVPIYLGLGWAAVFVLVDILDLVGVTVLVLMAVGGLLYSVGAIAYASKRPNPWPGTFGYHEVFHAMTIVAATCHYIAVYFAIYNSPFV</sequence>
<dbReference type="NCBIfam" id="TIGR01065">
    <property type="entry name" value="hlyIII"/>
    <property type="match status" value="1"/>
</dbReference>
<evidence type="ECO:0000256" key="4">
    <source>
        <dbReference type="ARBA" id="ARBA00022692"/>
    </source>
</evidence>
<keyword evidence="5 8" id="KW-1133">Transmembrane helix</keyword>
<keyword evidence="3" id="KW-1003">Cell membrane</keyword>
<keyword evidence="6 8" id="KW-0472">Membrane</keyword>
<dbReference type="PANTHER" id="PTHR20855">
    <property type="entry name" value="ADIPOR/PROGESTIN RECEPTOR-RELATED"/>
    <property type="match status" value="1"/>
</dbReference>
<evidence type="ECO:0000256" key="2">
    <source>
        <dbReference type="ARBA" id="ARBA00008488"/>
    </source>
</evidence>
<dbReference type="AlphaFoldDB" id="A0A323VDM2"/>
<feature type="binding site" evidence="7">
    <location>
        <position position="251"/>
    </location>
    <ligand>
        <name>Zn(2+)</name>
        <dbReference type="ChEBI" id="CHEBI:29105"/>
    </ligand>
</feature>
<keyword evidence="7" id="KW-0479">Metal-binding</keyword>
<evidence type="ECO:0000313" key="12">
    <source>
        <dbReference type="Proteomes" id="UP000580718"/>
    </source>
</evidence>
<dbReference type="Proteomes" id="UP000247602">
    <property type="component" value="Unassembled WGS sequence"/>
</dbReference>
<evidence type="ECO:0000256" key="6">
    <source>
        <dbReference type="ARBA" id="ARBA00023136"/>
    </source>
</evidence>
<feature type="binding site" evidence="7">
    <location>
        <position position="247"/>
    </location>
    <ligand>
        <name>Zn(2+)</name>
        <dbReference type="ChEBI" id="CHEBI:29105"/>
    </ligand>
</feature>
<dbReference type="GO" id="GO:0005886">
    <property type="term" value="C:plasma membrane"/>
    <property type="evidence" value="ECO:0007669"/>
    <property type="project" value="UniProtKB-SubCell"/>
</dbReference>
<proteinExistence type="inferred from homology"/>
<dbReference type="Pfam" id="PF03006">
    <property type="entry name" value="HlyIII"/>
    <property type="match status" value="1"/>
</dbReference>
<reference evidence="10 11" key="1">
    <citation type="submission" date="2018-06" db="EMBL/GenBank/DDBJ databases">
        <title>Draft genome sequence of Modestobacter versicolor CP153-2.</title>
        <authorList>
            <person name="Gundlapally S.R."/>
        </authorList>
    </citation>
    <scope>NUCLEOTIDE SEQUENCE [LARGE SCALE GENOMIC DNA]</scope>
    <source>
        <strain evidence="10 11">CP153-2</strain>
    </source>
</reference>
<comment type="subcellular location">
    <subcellularLocation>
        <location evidence="1">Cell membrane</location>
        <topology evidence="1">Multi-pass membrane protein</topology>
    </subcellularLocation>
</comment>
<comment type="similarity">
    <text evidence="2">Belongs to the UPF0073 (Hly-III) family.</text>
</comment>
<feature type="transmembrane region" description="Helical" evidence="8">
    <location>
        <begin position="69"/>
        <end position="90"/>
    </location>
</feature>
<dbReference type="EMBL" id="QKNV01000094">
    <property type="protein sequence ID" value="PZA21366.1"/>
    <property type="molecule type" value="Genomic_DNA"/>
</dbReference>
<evidence type="ECO:0000256" key="8">
    <source>
        <dbReference type="SAM" id="Phobius"/>
    </source>
</evidence>
<keyword evidence="7" id="KW-0862">Zinc</keyword>
<evidence type="ECO:0000313" key="11">
    <source>
        <dbReference type="Proteomes" id="UP000247602"/>
    </source>
</evidence>
<dbReference type="GO" id="GO:0046872">
    <property type="term" value="F:metal ion binding"/>
    <property type="evidence" value="ECO:0007669"/>
    <property type="project" value="UniProtKB-KW"/>
</dbReference>
<dbReference type="GO" id="GO:0140911">
    <property type="term" value="F:pore-forming activity"/>
    <property type="evidence" value="ECO:0007669"/>
    <property type="project" value="InterPro"/>
</dbReference>
<feature type="binding site" evidence="7">
    <location>
        <position position="118"/>
    </location>
    <ligand>
        <name>Zn(2+)</name>
        <dbReference type="ChEBI" id="CHEBI:29105"/>
    </ligand>
</feature>
<dbReference type="OrthoDB" id="9813689at2"/>
<dbReference type="PANTHER" id="PTHR20855:SF3">
    <property type="entry name" value="LD03007P"/>
    <property type="match status" value="1"/>
</dbReference>
<dbReference type="InterPro" id="IPR005744">
    <property type="entry name" value="Hy-lIII"/>
</dbReference>
<dbReference type="RefSeq" id="WP_110552263.1">
    <property type="nucleotide sequence ID" value="NZ_JACIBU010000001.1"/>
</dbReference>
<name>A0A323VDM2_9ACTN</name>
<keyword evidence="11" id="KW-1185">Reference proteome</keyword>
<dbReference type="InterPro" id="IPR004254">
    <property type="entry name" value="AdipoR/HlyIII-related"/>
</dbReference>
<evidence type="ECO:0000256" key="5">
    <source>
        <dbReference type="ARBA" id="ARBA00022989"/>
    </source>
</evidence>
<dbReference type="Proteomes" id="UP000580718">
    <property type="component" value="Unassembled WGS sequence"/>
</dbReference>
<gene>
    <name evidence="10" type="ORF">DMO24_10630</name>
    <name evidence="9" type="ORF">FHX36_002278</name>
</gene>
<feature type="transmembrane region" description="Helical" evidence="8">
    <location>
        <begin position="245"/>
        <end position="269"/>
    </location>
</feature>
<accession>A0A323VDM2</accession>
<evidence type="ECO:0000256" key="3">
    <source>
        <dbReference type="ARBA" id="ARBA00022475"/>
    </source>
</evidence>
<feature type="transmembrane region" description="Helical" evidence="8">
    <location>
        <begin position="210"/>
        <end position="233"/>
    </location>
</feature>
<protein>
    <submittedName>
        <fullName evidence="9 10">Hemolysin III</fullName>
    </submittedName>
</protein>
<reference evidence="9 12" key="2">
    <citation type="submission" date="2020-08" db="EMBL/GenBank/DDBJ databases">
        <title>Sequencing the genomes of 1000 actinobacteria strains.</title>
        <authorList>
            <person name="Klenk H.-P."/>
        </authorList>
    </citation>
    <scope>NUCLEOTIDE SEQUENCE [LARGE SCALE GENOMIC DNA]</scope>
    <source>
        <strain evidence="9 12">DSM 16678</strain>
    </source>
</reference>
<evidence type="ECO:0000256" key="1">
    <source>
        <dbReference type="ARBA" id="ARBA00004651"/>
    </source>
</evidence>
<dbReference type="EMBL" id="JACIBU010000001">
    <property type="protein sequence ID" value="MBB3676543.1"/>
    <property type="molecule type" value="Genomic_DNA"/>
</dbReference>
<feature type="transmembrane region" description="Helical" evidence="8">
    <location>
        <begin position="96"/>
        <end position="117"/>
    </location>
</feature>
<comment type="caution">
    <text evidence="10">The sequence shown here is derived from an EMBL/GenBank/DDBJ whole genome shotgun (WGS) entry which is preliminary data.</text>
</comment>